<name>D7CUM9_TRURR</name>
<dbReference type="EMBL" id="CP002049">
    <property type="protein sequence ID" value="ADI14020.1"/>
    <property type="molecule type" value="Genomic_DNA"/>
</dbReference>
<dbReference type="InterPro" id="IPR005115">
    <property type="entry name" value="Gly_transporter"/>
</dbReference>
<keyword evidence="10" id="KW-1185">Reference proteome</keyword>
<feature type="transmembrane region" description="Helical" evidence="7">
    <location>
        <begin position="37"/>
        <end position="59"/>
    </location>
</feature>
<protein>
    <recommendedName>
        <fullName evidence="8">Glycine transporter domain-containing protein</fullName>
    </recommendedName>
</protein>
<keyword evidence="3" id="KW-1003">Cell membrane</keyword>
<keyword evidence="4 7" id="KW-0812">Transmembrane</keyword>
<reference evidence="10" key="1">
    <citation type="submission" date="2010-05" db="EMBL/GenBank/DDBJ databases">
        <title>The complete genome of Truepera radiovictris DSM 17093.</title>
        <authorList>
            <consortium name="US DOE Joint Genome Institute (JGI-PGF)"/>
            <person name="Lucas S."/>
            <person name="Copeland A."/>
            <person name="Lapidus A."/>
            <person name="Glavina del Rio T."/>
            <person name="Dalin E."/>
            <person name="Tice H."/>
            <person name="Bruce D."/>
            <person name="Goodwin L."/>
            <person name="Pitluck S."/>
            <person name="Kyrpides N."/>
            <person name="Mavromatis K."/>
            <person name="Ovchinnikova G."/>
            <person name="Munk A.C."/>
            <person name="Detter J.C."/>
            <person name="Han C."/>
            <person name="Tapia R."/>
            <person name="Land M."/>
            <person name="Hauser L."/>
            <person name="Markowitz V."/>
            <person name="Cheng J.-F."/>
            <person name="Hugenholtz P."/>
            <person name="Woyke T."/>
            <person name="Wu D."/>
            <person name="Tindall B."/>
            <person name="Pomrenke H.G."/>
            <person name="Brambilla E."/>
            <person name="Klenk H.-P."/>
            <person name="Eisen J.A."/>
        </authorList>
    </citation>
    <scope>NUCLEOTIDE SEQUENCE [LARGE SCALE GENOMIC DNA]</scope>
    <source>
        <strain evidence="10">DSM 17093 / CIP 108686 / LMG 22925 / RQ-24</strain>
    </source>
</reference>
<dbReference type="PANTHER" id="PTHR30506:SF3">
    <property type="entry name" value="UPF0126 INNER MEMBRANE PROTEIN YADS-RELATED"/>
    <property type="match status" value="1"/>
</dbReference>
<keyword evidence="5 7" id="KW-1133">Transmembrane helix</keyword>
<feature type="domain" description="Glycine transporter" evidence="8">
    <location>
        <begin position="99"/>
        <end position="172"/>
    </location>
</feature>
<evidence type="ECO:0000256" key="1">
    <source>
        <dbReference type="ARBA" id="ARBA00004651"/>
    </source>
</evidence>
<dbReference type="eggNOG" id="COG2860">
    <property type="taxonomic scope" value="Bacteria"/>
</dbReference>
<dbReference type="STRING" id="649638.Trad_0886"/>
<evidence type="ECO:0000313" key="9">
    <source>
        <dbReference type="EMBL" id="ADI14020.1"/>
    </source>
</evidence>
<dbReference type="HOGENOM" id="CLU_064906_2_1_0"/>
<evidence type="ECO:0000256" key="6">
    <source>
        <dbReference type="ARBA" id="ARBA00023136"/>
    </source>
</evidence>
<organism evidence="9 10">
    <name type="scientific">Truepera radiovictrix (strain DSM 17093 / CIP 108686 / LMG 22925 / RQ-24)</name>
    <dbReference type="NCBI Taxonomy" id="649638"/>
    <lineage>
        <taxon>Bacteria</taxon>
        <taxon>Thermotogati</taxon>
        <taxon>Deinococcota</taxon>
        <taxon>Deinococci</taxon>
        <taxon>Trueperales</taxon>
        <taxon>Trueperaceae</taxon>
        <taxon>Truepera</taxon>
    </lineage>
</organism>
<evidence type="ECO:0000256" key="7">
    <source>
        <dbReference type="SAM" id="Phobius"/>
    </source>
</evidence>
<comment type="similarity">
    <text evidence="2">Belongs to the UPF0126 family.</text>
</comment>
<feature type="transmembrane region" description="Helical" evidence="7">
    <location>
        <begin position="122"/>
        <end position="143"/>
    </location>
</feature>
<proteinExistence type="inferred from homology"/>
<dbReference type="KEGG" id="tra:Trad_0886"/>
<evidence type="ECO:0000259" key="8">
    <source>
        <dbReference type="Pfam" id="PF03458"/>
    </source>
</evidence>
<feature type="transmembrane region" description="Helical" evidence="7">
    <location>
        <begin position="12"/>
        <end position="30"/>
    </location>
</feature>
<feature type="domain" description="Glycine transporter" evidence="8">
    <location>
        <begin position="12"/>
        <end position="86"/>
    </location>
</feature>
<accession>D7CUM9</accession>
<comment type="subcellular location">
    <subcellularLocation>
        <location evidence="1">Cell membrane</location>
        <topology evidence="1">Multi-pass membrane protein</topology>
    </subcellularLocation>
</comment>
<feature type="transmembrane region" description="Helical" evidence="7">
    <location>
        <begin position="71"/>
        <end position="89"/>
    </location>
</feature>
<dbReference type="PANTHER" id="PTHR30506">
    <property type="entry name" value="INNER MEMBRANE PROTEIN"/>
    <property type="match status" value="1"/>
</dbReference>
<gene>
    <name evidence="9" type="ordered locus">Trad_0886</name>
</gene>
<evidence type="ECO:0000256" key="3">
    <source>
        <dbReference type="ARBA" id="ARBA00022475"/>
    </source>
</evidence>
<reference evidence="9 10" key="2">
    <citation type="journal article" date="2011" name="Stand. Genomic Sci.">
        <title>Complete genome sequence of Truepera radiovictrix type strain (RQ-24).</title>
        <authorList>
            <person name="Ivanova N."/>
            <person name="Rohde C."/>
            <person name="Munk C."/>
            <person name="Nolan M."/>
            <person name="Lucas S."/>
            <person name="Del Rio T.G."/>
            <person name="Tice H."/>
            <person name="Deshpande S."/>
            <person name="Cheng J.F."/>
            <person name="Tapia R."/>
            <person name="Han C."/>
            <person name="Goodwin L."/>
            <person name="Pitluck S."/>
            <person name="Liolios K."/>
            <person name="Mavromatis K."/>
            <person name="Mikhailova N."/>
            <person name="Pati A."/>
            <person name="Chen A."/>
            <person name="Palaniappan K."/>
            <person name="Land M."/>
            <person name="Hauser L."/>
            <person name="Chang Y.J."/>
            <person name="Jeffries C.D."/>
            <person name="Brambilla E."/>
            <person name="Rohde M."/>
            <person name="Goker M."/>
            <person name="Tindall B.J."/>
            <person name="Woyke T."/>
            <person name="Bristow J."/>
            <person name="Eisen J.A."/>
            <person name="Markowitz V."/>
            <person name="Hugenholtz P."/>
            <person name="Kyrpides N.C."/>
            <person name="Klenk H.P."/>
            <person name="Lapidus A."/>
        </authorList>
    </citation>
    <scope>NUCLEOTIDE SEQUENCE [LARGE SCALE GENOMIC DNA]</scope>
    <source>
        <strain evidence="10">DSM 17093 / CIP 108686 / LMG 22925 / RQ-24</strain>
    </source>
</reference>
<evidence type="ECO:0000256" key="2">
    <source>
        <dbReference type="ARBA" id="ARBA00008193"/>
    </source>
</evidence>
<dbReference type="GO" id="GO:0005886">
    <property type="term" value="C:plasma membrane"/>
    <property type="evidence" value="ECO:0007669"/>
    <property type="project" value="UniProtKB-SubCell"/>
</dbReference>
<feature type="transmembrane region" description="Helical" evidence="7">
    <location>
        <begin position="155"/>
        <end position="173"/>
    </location>
</feature>
<evidence type="ECO:0000313" key="10">
    <source>
        <dbReference type="Proteomes" id="UP000000379"/>
    </source>
</evidence>
<evidence type="ECO:0000256" key="4">
    <source>
        <dbReference type="ARBA" id="ARBA00022692"/>
    </source>
</evidence>
<feature type="transmembrane region" description="Helical" evidence="7">
    <location>
        <begin position="96"/>
        <end position="116"/>
    </location>
</feature>
<dbReference type="AlphaFoldDB" id="D7CUM9"/>
<dbReference type="Pfam" id="PF03458">
    <property type="entry name" value="Gly_transporter"/>
    <property type="match status" value="2"/>
</dbReference>
<evidence type="ECO:0000256" key="5">
    <source>
        <dbReference type="ARBA" id="ARBA00022989"/>
    </source>
</evidence>
<dbReference type="Proteomes" id="UP000000379">
    <property type="component" value="Chromosome"/>
</dbReference>
<sequence>MLLSVSPNLLELLSWLGTLTFAATGALVGVQRRFDLLGVLVLAAVTAIGGGSIRDVIVGILPPTSLQNEPLLWGIALSGLVVFYLHRFLRAEGRLIYGLDTLGLAVFASLGAERGLSGGLGMWGTVFAGAVSGVGGGVLRDLLTGQVPGILYRNGDLYASAAAAGALVVFWSYPFSPEWAVVAGLVTTLALRLGSRALGLKLPVPRHPGGV</sequence>
<keyword evidence="6 7" id="KW-0472">Membrane</keyword>